<dbReference type="RefSeq" id="WP_230777996.1">
    <property type="nucleotide sequence ID" value="NZ_JAJNCT010000021.1"/>
</dbReference>
<dbReference type="AlphaFoldDB" id="A0AAW4Y0F4"/>
<evidence type="ECO:0000313" key="1">
    <source>
        <dbReference type="EMBL" id="MCD2166845.1"/>
    </source>
</evidence>
<comment type="caution">
    <text evidence="1">The sequence shown here is derived from an EMBL/GenBank/DDBJ whole genome shotgun (WGS) entry which is preliminary data.</text>
</comment>
<sequence length="154" mass="17523">MKQDKAEASAVAAALPYGLRKLPVRDVRQMQYLAPELDLFPKAPARAEFVGPPEKGIPRRERARFMKNRDFFVEKASRGMYAGADHAEWASIPVSWRVMMLMAGGMGDMNTIDYLAGRSWQEIPPAEREAVKFFIREAKRLFGRLHALTLRTVE</sequence>
<reference evidence="1 2" key="1">
    <citation type="submission" date="2021-11" db="EMBL/GenBank/DDBJ databases">
        <title>Genome sequence.</title>
        <authorList>
            <person name="Sun Q."/>
        </authorList>
    </citation>
    <scope>NUCLEOTIDE SEQUENCE [LARGE SCALE GENOMIC DNA]</scope>
    <source>
        <strain evidence="1 2">KCTC 12005</strain>
    </source>
</reference>
<proteinExistence type="predicted"/>
<gene>
    <name evidence="1" type="ORF">LPW39_17105</name>
</gene>
<keyword evidence="2" id="KW-1185">Reference proteome</keyword>
<evidence type="ECO:0000313" key="2">
    <source>
        <dbReference type="Proteomes" id="UP001199260"/>
    </source>
</evidence>
<accession>A0AAW4Y0F4</accession>
<organism evidence="1 2">
    <name type="scientific">Comamonas koreensis</name>
    <dbReference type="NCBI Taxonomy" id="160825"/>
    <lineage>
        <taxon>Bacteria</taxon>
        <taxon>Pseudomonadati</taxon>
        <taxon>Pseudomonadota</taxon>
        <taxon>Betaproteobacteria</taxon>
        <taxon>Burkholderiales</taxon>
        <taxon>Comamonadaceae</taxon>
        <taxon>Comamonas</taxon>
    </lineage>
</organism>
<dbReference type="Proteomes" id="UP001199260">
    <property type="component" value="Unassembled WGS sequence"/>
</dbReference>
<protein>
    <submittedName>
        <fullName evidence="1">Uncharacterized protein</fullName>
    </submittedName>
</protein>
<name>A0AAW4Y0F4_9BURK</name>
<dbReference type="EMBL" id="JAJNCT010000021">
    <property type="protein sequence ID" value="MCD2166845.1"/>
    <property type="molecule type" value="Genomic_DNA"/>
</dbReference>